<gene>
    <name evidence="2" type="ORF">HHK36_016950</name>
</gene>
<organism evidence="2 3">
    <name type="scientific">Tetracentron sinense</name>
    <name type="common">Spur-leaf</name>
    <dbReference type="NCBI Taxonomy" id="13715"/>
    <lineage>
        <taxon>Eukaryota</taxon>
        <taxon>Viridiplantae</taxon>
        <taxon>Streptophyta</taxon>
        <taxon>Embryophyta</taxon>
        <taxon>Tracheophyta</taxon>
        <taxon>Spermatophyta</taxon>
        <taxon>Magnoliopsida</taxon>
        <taxon>Trochodendrales</taxon>
        <taxon>Trochodendraceae</taxon>
        <taxon>Tetracentron</taxon>
    </lineage>
</organism>
<feature type="coiled-coil region" evidence="1">
    <location>
        <begin position="12"/>
        <end position="53"/>
    </location>
</feature>
<evidence type="ECO:0000313" key="2">
    <source>
        <dbReference type="EMBL" id="KAF8398024.1"/>
    </source>
</evidence>
<dbReference type="Proteomes" id="UP000655225">
    <property type="component" value="Unassembled WGS sequence"/>
</dbReference>
<reference evidence="2 3" key="1">
    <citation type="submission" date="2020-04" db="EMBL/GenBank/DDBJ databases">
        <title>Plant Genome Project.</title>
        <authorList>
            <person name="Zhang R.-G."/>
        </authorList>
    </citation>
    <scope>NUCLEOTIDE SEQUENCE [LARGE SCALE GENOMIC DNA]</scope>
    <source>
        <strain evidence="2">YNK0</strain>
        <tissue evidence="2">Leaf</tissue>
    </source>
</reference>
<comment type="caution">
    <text evidence="2">The sequence shown here is derived from an EMBL/GenBank/DDBJ whole genome shotgun (WGS) entry which is preliminary data.</text>
</comment>
<name>A0A834YYF1_TETSI</name>
<protein>
    <submittedName>
        <fullName evidence="2">Uncharacterized protein</fullName>
    </submittedName>
</protein>
<sequence length="123" mass="13980">MGDSLKIKTQKLAKLTASMAEDNSEIEDTRKEIAKYEALIMEYQESLKAKNEEFKAVQHAITSQHEEFDLFSNRGMCTRAKLAPPQRGRIVANSHLLAPSTKRAHTGHPLRLEVPYFNQFCFG</sequence>
<keyword evidence="3" id="KW-1185">Reference proteome</keyword>
<evidence type="ECO:0000313" key="3">
    <source>
        <dbReference type="Proteomes" id="UP000655225"/>
    </source>
</evidence>
<dbReference type="EMBL" id="JABCRI010000011">
    <property type="protein sequence ID" value="KAF8398024.1"/>
    <property type="molecule type" value="Genomic_DNA"/>
</dbReference>
<dbReference type="AlphaFoldDB" id="A0A834YYF1"/>
<evidence type="ECO:0000256" key="1">
    <source>
        <dbReference type="SAM" id="Coils"/>
    </source>
</evidence>
<proteinExistence type="predicted"/>
<keyword evidence="1" id="KW-0175">Coiled coil</keyword>
<accession>A0A834YYF1</accession>